<dbReference type="Proteomes" id="UP000189462">
    <property type="component" value="Unassembled WGS sequence"/>
</dbReference>
<name>A0A1V3NF62_9GAMM</name>
<sequence>MLERGLWILVAALLVAVVWVAFFLPEGEEAAHPGHRALPLAAEPVGGDFRLSREGESFDLAKHRGKVVLLYFGYTHCPDVCPSSLVMMRHALERMEPDQLEQVRGVFVSVDPERDDPARLQEYARFFHPRIMGVSGTHDQLEQAGRLYGSAWQRTETDSAMGYAVDHSSNTYVIDRDGRLVEILPHGADADQILATILPLLTED</sequence>
<keyword evidence="8" id="KW-1185">Reference proteome</keyword>
<dbReference type="InterPro" id="IPR013766">
    <property type="entry name" value="Thioredoxin_domain"/>
</dbReference>
<evidence type="ECO:0000259" key="6">
    <source>
        <dbReference type="PROSITE" id="PS51352"/>
    </source>
</evidence>
<dbReference type="Gene3D" id="3.40.30.10">
    <property type="entry name" value="Glutaredoxin"/>
    <property type="match status" value="1"/>
</dbReference>
<keyword evidence="3" id="KW-0479">Metal-binding</keyword>
<feature type="domain" description="Thioredoxin" evidence="6">
    <location>
        <begin position="31"/>
        <end position="202"/>
    </location>
</feature>
<comment type="caution">
    <text evidence="7">The sequence shown here is derived from an EMBL/GenBank/DDBJ whole genome shotgun (WGS) entry which is preliminary data.</text>
</comment>
<dbReference type="GO" id="GO:0046872">
    <property type="term" value="F:metal ion binding"/>
    <property type="evidence" value="ECO:0007669"/>
    <property type="project" value="UniProtKB-KW"/>
</dbReference>
<keyword evidence="5" id="KW-0812">Transmembrane</keyword>
<reference evidence="7 8" key="1">
    <citation type="submission" date="2017-02" db="EMBL/GenBank/DDBJ databases">
        <title>Genomic diversity within the haloalkaliphilic genus Thioalkalivibrio.</title>
        <authorList>
            <person name="Ahn A.-C."/>
            <person name="Meier-Kolthoff J."/>
            <person name="Overmars L."/>
            <person name="Richter M."/>
            <person name="Woyke T."/>
            <person name="Sorokin D.Y."/>
            <person name="Muyzer G."/>
        </authorList>
    </citation>
    <scope>NUCLEOTIDE SEQUENCE [LARGE SCALE GENOMIC DNA]</scope>
    <source>
        <strain evidence="7 8">ALJD</strain>
    </source>
</reference>
<dbReference type="InterPro" id="IPR036249">
    <property type="entry name" value="Thioredoxin-like_sf"/>
</dbReference>
<keyword evidence="5" id="KW-0472">Membrane</keyword>
<evidence type="ECO:0000313" key="8">
    <source>
        <dbReference type="Proteomes" id="UP000189462"/>
    </source>
</evidence>
<dbReference type="SUPFAM" id="SSF52833">
    <property type="entry name" value="Thioredoxin-like"/>
    <property type="match status" value="1"/>
</dbReference>
<keyword evidence="4" id="KW-1015">Disulfide bond</keyword>
<evidence type="ECO:0000313" key="7">
    <source>
        <dbReference type="EMBL" id="OOG23700.1"/>
    </source>
</evidence>
<dbReference type="FunFam" id="3.40.30.10:FF:000013">
    <property type="entry name" value="Blast:Protein SCO1 homolog, mitochondrial"/>
    <property type="match status" value="1"/>
</dbReference>
<feature type="transmembrane region" description="Helical" evidence="5">
    <location>
        <begin position="6"/>
        <end position="24"/>
    </location>
</feature>
<evidence type="ECO:0000256" key="2">
    <source>
        <dbReference type="ARBA" id="ARBA00023008"/>
    </source>
</evidence>
<keyword evidence="5" id="KW-1133">Transmembrane helix</keyword>
<organism evidence="7 8">
    <name type="scientific">Thioalkalivibrio denitrificans</name>
    <dbReference type="NCBI Taxonomy" id="108003"/>
    <lineage>
        <taxon>Bacteria</taxon>
        <taxon>Pseudomonadati</taxon>
        <taxon>Pseudomonadota</taxon>
        <taxon>Gammaproteobacteria</taxon>
        <taxon>Chromatiales</taxon>
        <taxon>Ectothiorhodospiraceae</taxon>
        <taxon>Thioalkalivibrio</taxon>
    </lineage>
</organism>
<evidence type="ECO:0000256" key="1">
    <source>
        <dbReference type="ARBA" id="ARBA00010996"/>
    </source>
</evidence>
<feature type="disulfide bond" description="Redox-active" evidence="4">
    <location>
        <begin position="77"/>
        <end position="81"/>
    </location>
</feature>
<protein>
    <recommendedName>
        <fullName evidence="6">Thioredoxin domain-containing protein</fullName>
    </recommendedName>
</protein>
<dbReference type="RefSeq" id="WP_077279099.1">
    <property type="nucleotide sequence ID" value="NZ_MVBK01000059.1"/>
</dbReference>
<keyword evidence="2 3" id="KW-0186">Copper</keyword>
<gene>
    <name evidence="7" type="ORF">B1C78_10465</name>
</gene>
<dbReference type="PANTHER" id="PTHR12151">
    <property type="entry name" value="ELECTRON TRANSPORT PROTIN SCO1/SENC FAMILY MEMBER"/>
    <property type="match status" value="1"/>
</dbReference>
<accession>A0A1V3NF62</accession>
<comment type="similarity">
    <text evidence="1">Belongs to the SCO1/2 family.</text>
</comment>
<dbReference type="InterPro" id="IPR003782">
    <property type="entry name" value="SCO1/SenC"/>
</dbReference>
<evidence type="ECO:0000256" key="5">
    <source>
        <dbReference type="SAM" id="Phobius"/>
    </source>
</evidence>
<dbReference type="Pfam" id="PF02630">
    <property type="entry name" value="SCO1-SenC"/>
    <property type="match status" value="1"/>
</dbReference>
<dbReference type="OrthoDB" id="9790194at2"/>
<proteinExistence type="inferred from homology"/>
<dbReference type="CDD" id="cd02968">
    <property type="entry name" value="SCO"/>
    <property type="match status" value="1"/>
</dbReference>
<evidence type="ECO:0000256" key="3">
    <source>
        <dbReference type="PIRSR" id="PIRSR603782-1"/>
    </source>
</evidence>
<evidence type="ECO:0000256" key="4">
    <source>
        <dbReference type="PIRSR" id="PIRSR603782-2"/>
    </source>
</evidence>
<dbReference type="PROSITE" id="PS51352">
    <property type="entry name" value="THIOREDOXIN_2"/>
    <property type="match status" value="1"/>
</dbReference>
<dbReference type="AlphaFoldDB" id="A0A1V3NF62"/>
<feature type="binding site" evidence="3">
    <location>
        <position position="81"/>
    </location>
    <ligand>
        <name>Cu cation</name>
        <dbReference type="ChEBI" id="CHEBI:23378"/>
    </ligand>
</feature>
<feature type="binding site" evidence="3">
    <location>
        <position position="167"/>
    </location>
    <ligand>
        <name>Cu cation</name>
        <dbReference type="ChEBI" id="CHEBI:23378"/>
    </ligand>
</feature>
<dbReference type="STRING" id="108003.B1C78_10465"/>
<dbReference type="PANTHER" id="PTHR12151:SF25">
    <property type="entry name" value="LINALOOL DEHYDRATASE_ISOMERASE DOMAIN-CONTAINING PROTEIN"/>
    <property type="match status" value="1"/>
</dbReference>
<dbReference type="EMBL" id="MVBK01000059">
    <property type="protein sequence ID" value="OOG23700.1"/>
    <property type="molecule type" value="Genomic_DNA"/>
</dbReference>
<feature type="binding site" evidence="3">
    <location>
        <position position="77"/>
    </location>
    <ligand>
        <name>Cu cation</name>
        <dbReference type="ChEBI" id="CHEBI:23378"/>
    </ligand>
</feature>